<keyword evidence="3" id="KW-1185">Reference proteome</keyword>
<dbReference type="AlphaFoldDB" id="A0A4U6XQ30"/>
<reference evidence="2 3" key="1">
    <citation type="journal article" date="2019" name="PLoS ONE">
        <title>Comparative genome analysis indicates high evolutionary potential of pathogenicity genes in Colletotrichum tanaceti.</title>
        <authorList>
            <person name="Lelwala R.V."/>
            <person name="Korhonen P.K."/>
            <person name="Young N.D."/>
            <person name="Scott J.B."/>
            <person name="Ades P.A."/>
            <person name="Gasser R.B."/>
            <person name="Taylor P.W.J."/>
        </authorList>
    </citation>
    <scope>NUCLEOTIDE SEQUENCE [LARGE SCALE GENOMIC DNA]</scope>
    <source>
        <strain evidence="2">BRIP57314</strain>
    </source>
</reference>
<evidence type="ECO:0000313" key="2">
    <source>
        <dbReference type="EMBL" id="TKW57739.1"/>
    </source>
</evidence>
<comment type="caution">
    <text evidence="2">The sequence shown here is derived from an EMBL/GenBank/DDBJ whole genome shotgun (WGS) entry which is preliminary data.</text>
</comment>
<accession>A0A4U6XQ30</accession>
<dbReference type="Proteomes" id="UP000310108">
    <property type="component" value="Unassembled WGS sequence"/>
</dbReference>
<organism evidence="2 3">
    <name type="scientific">Colletotrichum tanaceti</name>
    <dbReference type="NCBI Taxonomy" id="1306861"/>
    <lineage>
        <taxon>Eukaryota</taxon>
        <taxon>Fungi</taxon>
        <taxon>Dikarya</taxon>
        <taxon>Ascomycota</taxon>
        <taxon>Pezizomycotina</taxon>
        <taxon>Sordariomycetes</taxon>
        <taxon>Hypocreomycetidae</taxon>
        <taxon>Glomerellales</taxon>
        <taxon>Glomerellaceae</taxon>
        <taxon>Colletotrichum</taxon>
        <taxon>Colletotrichum destructivum species complex</taxon>
    </lineage>
</organism>
<evidence type="ECO:0000313" key="3">
    <source>
        <dbReference type="Proteomes" id="UP000310108"/>
    </source>
</evidence>
<dbReference type="EMBL" id="PJEX01000036">
    <property type="protein sequence ID" value="TKW57739.1"/>
    <property type="molecule type" value="Genomic_DNA"/>
</dbReference>
<proteinExistence type="predicted"/>
<name>A0A4U6XQ30_9PEZI</name>
<evidence type="ECO:0000256" key="1">
    <source>
        <dbReference type="SAM" id="MobiDB-lite"/>
    </source>
</evidence>
<sequence length="59" mass="6428">MPAESRARKATRIWRRSRSRSRSRSCSCSCTPQGRPPKPYHAPLALILGGCGSSPDLSS</sequence>
<feature type="compositionally biased region" description="Basic residues" evidence="1">
    <location>
        <begin position="8"/>
        <end position="23"/>
    </location>
</feature>
<protein>
    <submittedName>
        <fullName evidence="2">Uncharacterized protein</fullName>
    </submittedName>
</protein>
<gene>
    <name evidence="2" type="ORF">CTA1_9181</name>
</gene>
<feature type="region of interest" description="Disordered" evidence="1">
    <location>
        <begin position="1"/>
        <end position="37"/>
    </location>
</feature>